<evidence type="ECO:0000313" key="6">
    <source>
        <dbReference type="EMBL" id="CEK71621.1"/>
    </source>
</evidence>
<evidence type="ECO:0000256" key="4">
    <source>
        <dbReference type="SAM" id="SignalP"/>
    </source>
</evidence>
<keyword evidence="3" id="KW-1015">Disulfide bond</keyword>
<evidence type="ECO:0000259" key="5">
    <source>
        <dbReference type="PROSITE" id="PS51465"/>
    </source>
</evidence>
<keyword evidence="4" id="KW-0732">Signal</keyword>
<sequence length="169" mass="17908">MMKYLVCSLLLQAIIVAAESDCPFAVKCASYYDPVCGTDGETYHNSCYMMSQTCNRTQEAYTGPCQPTVNTAAPCDSDVVCTADYSPVCGTDGKTYSNPCSMKVQTCDSVQIAHTGPCDSSTLAPCAVHIMCTDDYNPVCGADGQTYPNACSLWATACGQIHVAHNGTC</sequence>
<dbReference type="Pfam" id="PF07648">
    <property type="entry name" value="Kazal_2"/>
    <property type="match status" value="1"/>
</dbReference>
<dbReference type="Pfam" id="PF00050">
    <property type="entry name" value="Kazal_1"/>
    <property type="match status" value="2"/>
</dbReference>
<feature type="chain" id="PRO_5002123955" description="Kazal-like domain-containing protein" evidence="4">
    <location>
        <begin position="21"/>
        <end position="169"/>
    </location>
</feature>
<feature type="signal peptide" evidence="4">
    <location>
        <begin position="1"/>
        <end position="20"/>
    </location>
</feature>
<gene>
    <name evidence="6" type="primary">ORF79165</name>
</gene>
<organism evidence="6">
    <name type="scientific">Arion vulgaris</name>
    <dbReference type="NCBI Taxonomy" id="1028688"/>
    <lineage>
        <taxon>Eukaryota</taxon>
        <taxon>Metazoa</taxon>
        <taxon>Spiralia</taxon>
        <taxon>Lophotrochozoa</taxon>
        <taxon>Mollusca</taxon>
        <taxon>Gastropoda</taxon>
        <taxon>Heterobranchia</taxon>
        <taxon>Euthyneura</taxon>
        <taxon>Panpulmonata</taxon>
        <taxon>Eupulmonata</taxon>
        <taxon>Stylommatophora</taxon>
        <taxon>Helicina</taxon>
        <taxon>Arionoidea</taxon>
        <taxon>Arionidae</taxon>
        <taxon>Arion</taxon>
    </lineage>
</organism>
<evidence type="ECO:0000256" key="3">
    <source>
        <dbReference type="ARBA" id="ARBA00023157"/>
    </source>
</evidence>
<reference evidence="6" key="1">
    <citation type="submission" date="2014-12" db="EMBL/GenBank/DDBJ databases">
        <title>Insight into the proteome of Arion vulgaris.</title>
        <authorList>
            <person name="Aradska J."/>
            <person name="Bulat T."/>
            <person name="Smidak R."/>
            <person name="Sarate P."/>
            <person name="Gangsoo J."/>
            <person name="Sialana F."/>
            <person name="Bilban M."/>
            <person name="Lubec G."/>
        </authorList>
    </citation>
    <scope>NUCLEOTIDE SEQUENCE</scope>
    <source>
        <tissue evidence="6">Skin</tissue>
    </source>
</reference>
<name>A0A0B6ZUW5_9EUPU</name>
<dbReference type="InterPro" id="IPR002350">
    <property type="entry name" value="Kazal_dom"/>
</dbReference>
<dbReference type="SMART" id="SM00280">
    <property type="entry name" value="KAZAL"/>
    <property type="match status" value="3"/>
</dbReference>
<dbReference type="GO" id="GO:0030154">
    <property type="term" value="P:cell differentiation"/>
    <property type="evidence" value="ECO:0007669"/>
    <property type="project" value="TreeGrafter"/>
</dbReference>
<dbReference type="GO" id="GO:0004867">
    <property type="term" value="F:serine-type endopeptidase inhibitor activity"/>
    <property type="evidence" value="ECO:0007669"/>
    <property type="project" value="UniProtKB-KW"/>
</dbReference>
<feature type="domain" description="Kazal-like" evidence="5">
    <location>
        <begin position="121"/>
        <end position="169"/>
    </location>
</feature>
<dbReference type="PROSITE" id="PS51465">
    <property type="entry name" value="KAZAL_2"/>
    <property type="match status" value="3"/>
</dbReference>
<feature type="domain" description="Kazal-like" evidence="5">
    <location>
        <begin position="69"/>
        <end position="120"/>
    </location>
</feature>
<keyword evidence="1" id="KW-0646">Protease inhibitor</keyword>
<dbReference type="AlphaFoldDB" id="A0A0B6ZUW5"/>
<dbReference type="PANTHER" id="PTHR10913:SF45">
    <property type="entry name" value="FOLLISTATIN, ISOFORM A-RELATED"/>
    <property type="match status" value="1"/>
</dbReference>
<feature type="domain" description="Kazal-like" evidence="5">
    <location>
        <begin position="16"/>
        <end position="67"/>
    </location>
</feature>
<dbReference type="InterPro" id="IPR050653">
    <property type="entry name" value="Prot_Inhib_GrowthFact_Antg"/>
</dbReference>
<proteinExistence type="predicted"/>
<dbReference type="GO" id="GO:0005576">
    <property type="term" value="C:extracellular region"/>
    <property type="evidence" value="ECO:0007669"/>
    <property type="project" value="TreeGrafter"/>
</dbReference>
<dbReference type="CDD" id="cd00104">
    <property type="entry name" value="KAZAL_FS"/>
    <property type="match status" value="3"/>
</dbReference>
<keyword evidence="2" id="KW-0722">Serine protease inhibitor</keyword>
<accession>A0A0B6ZUW5</accession>
<dbReference type="InterPro" id="IPR036058">
    <property type="entry name" value="Kazal_dom_sf"/>
</dbReference>
<dbReference type="Gene3D" id="3.30.60.30">
    <property type="match status" value="3"/>
</dbReference>
<dbReference type="EMBL" id="HACG01024756">
    <property type="protein sequence ID" value="CEK71621.1"/>
    <property type="molecule type" value="Transcribed_RNA"/>
</dbReference>
<evidence type="ECO:0000256" key="1">
    <source>
        <dbReference type="ARBA" id="ARBA00022690"/>
    </source>
</evidence>
<protein>
    <recommendedName>
        <fullName evidence="5">Kazal-like domain-containing protein</fullName>
    </recommendedName>
</protein>
<dbReference type="PANTHER" id="PTHR10913">
    <property type="entry name" value="FOLLISTATIN-RELATED"/>
    <property type="match status" value="1"/>
</dbReference>
<dbReference type="SUPFAM" id="SSF100895">
    <property type="entry name" value="Kazal-type serine protease inhibitors"/>
    <property type="match status" value="3"/>
</dbReference>
<evidence type="ECO:0000256" key="2">
    <source>
        <dbReference type="ARBA" id="ARBA00022900"/>
    </source>
</evidence>